<evidence type="ECO:0000313" key="8">
    <source>
        <dbReference type="Proteomes" id="UP001319080"/>
    </source>
</evidence>
<evidence type="ECO:0000256" key="2">
    <source>
        <dbReference type="ARBA" id="ARBA00007511"/>
    </source>
</evidence>
<evidence type="ECO:0000256" key="1">
    <source>
        <dbReference type="ARBA" id="ARBA00004141"/>
    </source>
</evidence>
<dbReference type="AlphaFoldDB" id="A0AAP2DZF5"/>
<dbReference type="PANTHER" id="PTHR30238:SF4">
    <property type="entry name" value="SLL1022 PROTEIN"/>
    <property type="match status" value="1"/>
</dbReference>
<evidence type="ECO:0000256" key="3">
    <source>
        <dbReference type="ARBA" id="ARBA00022692"/>
    </source>
</evidence>
<proteinExistence type="inferred from homology"/>
<dbReference type="PANTHER" id="PTHR30238">
    <property type="entry name" value="MEMBRANE BOUND PREDICTED REDOX MODULATOR"/>
    <property type="match status" value="1"/>
</dbReference>
<feature type="transmembrane region" description="Helical" evidence="6">
    <location>
        <begin position="48"/>
        <end position="69"/>
    </location>
</feature>
<keyword evidence="3 6" id="KW-0812">Transmembrane</keyword>
<comment type="subcellular location">
    <subcellularLocation>
        <location evidence="1">Membrane</location>
        <topology evidence="1">Multi-pass membrane protein</topology>
    </subcellularLocation>
</comment>
<dbReference type="RefSeq" id="WP_254085790.1">
    <property type="nucleotide sequence ID" value="NZ_JAHESE010000020.1"/>
</dbReference>
<gene>
    <name evidence="7" type="ORF">KK062_18345</name>
</gene>
<name>A0AAP2DZF5_9BACT</name>
<dbReference type="GO" id="GO:0016020">
    <property type="term" value="C:membrane"/>
    <property type="evidence" value="ECO:0007669"/>
    <property type="project" value="UniProtKB-SubCell"/>
</dbReference>
<dbReference type="EMBL" id="JAHESE010000020">
    <property type="protein sequence ID" value="MBT1710213.1"/>
    <property type="molecule type" value="Genomic_DNA"/>
</dbReference>
<feature type="transmembrane region" description="Helical" evidence="6">
    <location>
        <begin position="153"/>
        <end position="174"/>
    </location>
</feature>
<evidence type="ECO:0000256" key="4">
    <source>
        <dbReference type="ARBA" id="ARBA00022989"/>
    </source>
</evidence>
<feature type="transmembrane region" description="Helical" evidence="6">
    <location>
        <begin position="12"/>
        <end position="36"/>
    </location>
</feature>
<comment type="caution">
    <text evidence="7">The sequence shown here is derived from an EMBL/GenBank/DDBJ whole genome shotgun (WGS) entry which is preliminary data.</text>
</comment>
<organism evidence="7 8">
    <name type="scientific">Dawidia cretensis</name>
    <dbReference type="NCBI Taxonomy" id="2782350"/>
    <lineage>
        <taxon>Bacteria</taxon>
        <taxon>Pseudomonadati</taxon>
        <taxon>Bacteroidota</taxon>
        <taxon>Cytophagia</taxon>
        <taxon>Cytophagales</taxon>
        <taxon>Chryseotaleaceae</taxon>
        <taxon>Dawidia</taxon>
    </lineage>
</organism>
<feature type="transmembrane region" description="Helical" evidence="6">
    <location>
        <begin position="127"/>
        <end position="147"/>
    </location>
</feature>
<sequence>MEHLFTAEGLVSLLTLTFLEIILGIDNVVFISILTGKLPPELQNKARLTGIGLALGARIVLLLGVSWLIGLQEPVLTLGTFNLSYRDLILISGGLFLIGKSVSELHGKLEGTNSPARKNKIMTFRGAIVQIVLIDLIFSFDSILTAIGLVENVVIIIIAVVIALGIMLFFARVISDFINKHPTMKLLALAFLLMIGTLLVVEALHVHVPRGYIYFSMAFALGIELLNMKIRKKAGVPPVPLHEEVTLPKKVSARNTIRKGWGEKFPKEDVEAEDQPQMP</sequence>
<protein>
    <submittedName>
        <fullName evidence="7">TerC family protein</fullName>
    </submittedName>
</protein>
<reference evidence="7 8" key="1">
    <citation type="submission" date="2021-05" db="EMBL/GenBank/DDBJ databases">
        <title>A Polyphasic approach of four new species of the genus Ohtaekwangia: Ohtaekwangia histidinii sp. nov., Ohtaekwangia cretensis sp. nov., Ohtaekwangia indiensis sp. nov., Ohtaekwangia reichenbachii sp. nov. from diverse environment.</title>
        <authorList>
            <person name="Octaviana S."/>
        </authorList>
    </citation>
    <scope>NUCLEOTIDE SEQUENCE [LARGE SCALE GENOMIC DNA]</scope>
    <source>
        <strain evidence="7 8">PWU5</strain>
    </source>
</reference>
<evidence type="ECO:0000256" key="6">
    <source>
        <dbReference type="SAM" id="Phobius"/>
    </source>
</evidence>
<keyword evidence="8" id="KW-1185">Reference proteome</keyword>
<keyword evidence="4 6" id="KW-1133">Transmembrane helix</keyword>
<evidence type="ECO:0000313" key="7">
    <source>
        <dbReference type="EMBL" id="MBT1710213.1"/>
    </source>
</evidence>
<dbReference type="Proteomes" id="UP001319080">
    <property type="component" value="Unassembled WGS sequence"/>
</dbReference>
<feature type="transmembrane region" description="Helical" evidence="6">
    <location>
        <begin position="186"/>
        <end position="205"/>
    </location>
</feature>
<dbReference type="InterPro" id="IPR005496">
    <property type="entry name" value="Integral_membrane_TerC"/>
</dbReference>
<keyword evidence="5 6" id="KW-0472">Membrane</keyword>
<comment type="similarity">
    <text evidence="2">Belongs to the TerC family.</text>
</comment>
<dbReference type="Pfam" id="PF03741">
    <property type="entry name" value="TerC"/>
    <property type="match status" value="1"/>
</dbReference>
<evidence type="ECO:0000256" key="5">
    <source>
        <dbReference type="ARBA" id="ARBA00023136"/>
    </source>
</evidence>
<accession>A0AAP2DZF5</accession>